<dbReference type="InterPro" id="IPR032710">
    <property type="entry name" value="NTF2-like_dom_sf"/>
</dbReference>
<dbReference type="EMBL" id="BMGD01000005">
    <property type="protein sequence ID" value="GGB71816.1"/>
    <property type="molecule type" value="Genomic_DNA"/>
</dbReference>
<evidence type="ECO:0000256" key="1">
    <source>
        <dbReference type="SAM" id="Coils"/>
    </source>
</evidence>
<name>A0ABQ1JPH7_9SPHN</name>
<gene>
    <name evidence="3" type="ORF">GCM10010833_28760</name>
</gene>
<dbReference type="Proteomes" id="UP000614261">
    <property type="component" value="Unassembled WGS sequence"/>
</dbReference>
<keyword evidence="2" id="KW-0732">Signal</keyword>
<evidence type="ECO:0000313" key="3">
    <source>
        <dbReference type="EMBL" id="GGB71816.1"/>
    </source>
</evidence>
<evidence type="ECO:0000256" key="2">
    <source>
        <dbReference type="SAM" id="SignalP"/>
    </source>
</evidence>
<feature type="signal peptide" evidence="2">
    <location>
        <begin position="1"/>
        <end position="22"/>
    </location>
</feature>
<dbReference type="SUPFAM" id="SSF54427">
    <property type="entry name" value="NTF2-like"/>
    <property type="match status" value="1"/>
</dbReference>
<feature type="chain" id="PRO_5046577765" evidence="2">
    <location>
        <begin position="23"/>
        <end position="369"/>
    </location>
</feature>
<comment type="caution">
    <text evidence="3">The sequence shown here is derived from an EMBL/GenBank/DDBJ whole genome shotgun (WGS) entry which is preliminary data.</text>
</comment>
<accession>A0ABQ1JPH7</accession>
<keyword evidence="4" id="KW-1185">Reference proteome</keyword>
<organism evidence="3 4">
    <name type="scientific">Blastomonas aquatica</name>
    <dbReference type="NCBI Taxonomy" id="1510276"/>
    <lineage>
        <taxon>Bacteria</taxon>
        <taxon>Pseudomonadati</taxon>
        <taxon>Pseudomonadota</taxon>
        <taxon>Alphaproteobacteria</taxon>
        <taxon>Sphingomonadales</taxon>
        <taxon>Sphingomonadaceae</taxon>
        <taxon>Blastomonas</taxon>
    </lineage>
</organism>
<sequence length="369" mass="39496">MRLRLLVPAWCAMLALASPAAAQDGAARGAAALRWAQSFACPLPGEPLQIAGLESPARVESTKAENLAYIQSRQQSLDLALRARTQIESEVAQSGGKAGKRLQKAFAELDGKINDLGGDVADSLAQWLMAEYVALSNADVFHNPVTHTPHPLASFVADAERARVAAAPFGPAVLPITDRLFECLGGINQTILSTFEPEILSDVEAARTASAVQEIVNRLELPPLRGSGGLIEQVRSIQLALAEEERRTAERQRAERDAEARRILLAEAERELGIARRYVGFINAGRINDAIALLTPDVVLQSPRGNAQGRQAVAARMRDAAGGGNQANIGAPQIDGNHTIFVTVTANGQSGRMIFGFRDRLIAAIRLVQ</sequence>
<proteinExistence type="predicted"/>
<evidence type="ECO:0000313" key="4">
    <source>
        <dbReference type="Proteomes" id="UP000614261"/>
    </source>
</evidence>
<feature type="coiled-coil region" evidence="1">
    <location>
        <begin position="239"/>
        <end position="271"/>
    </location>
</feature>
<protein>
    <submittedName>
        <fullName evidence="3">Uncharacterized protein</fullName>
    </submittedName>
</protein>
<reference evidence="4" key="1">
    <citation type="journal article" date="2019" name="Int. J. Syst. Evol. Microbiol.">
        <title>The Global Catalogue of Microorganisms (GCM) 10K type strain sequencing project: providing services to taxonomists for standard genome sequencing and annotation.</title>
        <authorList>
            <consortium name="The Broad Institute Genomics Platform"/>
            <consortium name="The Broad Institute Genome Sequencing Center for Infectious Disease"/>
            <person name="Wu L."/>
            <person name="Ma J."/>
        </authorList>
    </citation>
    <scope>NUCLEOTIDE SEQUENCE [LARGE SCALE GENOMIC DNA]</scope>
    <source>
        <strain evidence="4">CGMCC 1.12851</strain>
    </source>
</reference>
<dbReference type="RefSeq" id="WP_376857162.1">
    <property type="nucleotide sequence ID" value="NZ_JBHRVH010000001.1"/>
</dbReference>
<dbReference type="Gene3D" id="3.10.450.50">
    <property type="match status" value="1"/>
</dbReference>
<keyword evidence="1" id="KW-0175">Coiled coil</keyword>